<dbReference type="RefSeq" id="WP_309039886.1">
    <property type="nucleotide sequence ID" value="NZ_JAVIFY010000036.1"/>
</dbReference>
<evidence type="ECO:0000313" key="2">
    <source>
        <dbReference type="EMBL" id="MDQ9094198.1"/>
    </source>
</evidence>
<reference evidence="2 3" key="1">
    <citation type="submission" date="2023-08" db="EMBL/GenBank/DDBJ databases">
        <title>Pseudoalteromonas haloplanktis LL1 genome.</title>
        <authorList>
            <person name="Wu S."/>
        </authorList>
    </citation>
    <scope>NUCLEOTIDE SEQUENCE [LARGE SCALE GENOMIC DNA]</scope>
    <source>
        <strain evidence="2 3">LL1</strain>
    </source>
</reference>
<accession>A0ABU1BIA1</accession>
<dbReference type="Proteomes" id="UP001226574">
    <property type="component" value="Unassembled WGS sequence"/>
</dbReference>
<comment type="caution">
    <text evidence="2">The sequence shown here is derived from an EMBL/GenBank/DDBJ whole genome shotgun (WGS) entry which is preliminary data.</text>
</comment>
<protein>
    <submittedName>
        <fullName evidence="2">TniQ family protein</fullName>
    </submittedName>
</protein>
<organism evidence="2 3">
    <name type="scientific">Pseudoalteromonas haloplanktis</name>
    <name type="common">Alteromonas haloplanktis</name>
    <dbReference type="NCBI Taxonomy" id="228"/>
    <lineage>
        <taxon>Bacteria</taxon>
        <taxon>Pseudomonadati</taxon>
        <taxon>Pseudomonadota</taxon>
        <taxon>Gammaproteobacteria</taxon>
        <taxon>Alteromonadales</taxon>
        <taxon>Pseudoalteromonadaceae</taxon>
        <taxon>Pseudoalteromonas</taxon>
    </lineage>
</organism>
<dbReference type="Pfam" id="PF06527">
    <property type="entry name" value="TniQ"/>
    <property type="match status" value="1"/>
</dbReference>
<gene>
    <name evidence="2" type="ORF">RC083_21805</name>
</gene>
<dbReference type="EMBL" id="JAVIFY010000036">
    <property type="protein sequence ID" value="MDQ9094198.1"/>
    <property type="molecule type" value="Genomic_DNA"/>
</dbReference>
<dbReference type="InterPro" id="IPR009492">
    <property type="entry name" value="TniQ"/>
</dbReference>
<name>A0ABU1BIA1_PSEHA</name>
<keyword evidence="3" id="KW-1185">Reference proteome</keyword>
<evidence type="ECO:0000313" key="3">
    <source>
        <dbReference type="Proteomes" id="UP001226574"/>
    </source>
</evidence>
<proteinExistence type="predicted"/>
<feature type="domain" description="TniQ" evidence="1">
    <location>
        <begin position="5"/>
        <end position="153"/>
    </location>
</feature>
<evidence type="ECO:0000259" key="1">
    <source>
        <dbReference type="Pfam" id="PF06527"/>
    </source>
</evidence>
<sequence length="304" mass="36033">MIRIPALLPEEHVYSCFVRGRFLSAQMHLSDKEFFSMNQLPYHWLRSQVPLCGNMNAVLELMSVSLEQQFKLRLLHTPFAPWLLSLPNDLKPSDLTESNVRNNMEESPFNVDKRWKFCPHCLAEDRTTFGVSYWRSFHQLPGVLICEKHKVALHSHAELRYLAFKLPHHFLNGSEELVVDADWQHRWQPFIYRLSRHLQANPEWGRDVSNYIKRQLQIEGVIKSTHRPLFNNLFKSMREDVGMACLAGLFTRFARNNGRMPNILWLTLSGRSQNKGIRHPLYWLAILFWLRDELPELRFLREDR</sequence>